<evidence type="ECO:0000313" key="2">
    <source>
        <dbReference type="Proteomes" id="UP000054567"/>
    </source>
</evidence>
<name>A0A0J6F4D7_COCPO</name>
<reference evidence="2" key="3">
    <citation type="journal article" date="2010" name="Genome Res.">
        <title>Population genomic sequencing of Coccidioides fungi reveals recent hybridization and transposon control.</title>
        <authorList>
            <person name="Neafsey D.E."/>
            <person name="Barker B.M."/>
            <person name="Sharpton T.J."/>
            <person name="Stajich J.E."/>
            <person name="Park D.J."/>
            <person name="Whiston E."/>
            <person name="Hung C.-Y."/>
            <person name="McMahan C."/>
            <person name="White J."/>
            <person name="Sykes S."/>
            <person name="Heiman D."/>
            <person name="Young S."/>
            <person name="Zeng Q."/>
            <person name="Abouelleil A."/>
            <person name="Aftuck L."/>
            <person name="Bessette D."/>
            <person name="Brown A."/>
            <person name="FitzGerald M."/>
            <person name="Lui A."/>
            <person name="Macdonald J.P."/>
            <person name="Priest M."/>
            <person name="Orbach M.J."/>
            <person name="Galgiani J.N."/>
            <person name="Kirkland T.N."/>
            <person name="Cole G.T."/>
            <person name="Birren B.W."/>
            <person name="Henn M.R."/>
            <person name="Taylor J.W."/>
            <person name="Rounsley S.D."/>
        </authorList>
    </citation>
    <scope>NUCLEOTIDE SEQUENCE [LARGE SCALE GENOMIC DNA]</scope>
    <source>
        <strain evidence="2">RMSCC 3488</strain>
    </source>
</reference>
<protein>
    <submittedName>
        <fullName evidence="1">Uncharacterized protein</fullName>
    </submittedName>
</protein>
<dbReference type="EMBL" id="DS268109">
    <property type="protein sequence ID" value="KMM63834.1"/>
    <property type="molecule type" value="Genomic_DNA"/>
</dbReference>
<reference evidence="2" key="2">
    <citation type="journal article" date="2009" name="Genome Res.">
        <title>Comparative genomic analyses of the human fungal pathogens Coccidioides and their relatives.</title>
        <authorList>
            <person name="Sharpton T.J."/>
            <person name="Stajich J.E."/>
            <person name="Rounsley S.D."/>
            <person name="Gardner M.J."/>
            <person name="Wortman J.R."/>
            <person name="Jordar V.S."/>
            <person name="Maiti R."/>
            <person name="Kodira C.D."/>
            <person name="Neafsey D.E."/>
            <person name="Zeng Q."/>
            <person name="Hung C.-Y."/>
            <person name="McMahan C."/>
            <person name="Muszewska A."/>
            <person name="Grynberg M."/>
            <person name="Mandel M.A."/>
            <person name="Kellner E.M."/>
            <person name="Barker B.M."/>
            <person name="Galgiani J.N."/>
            <person name="Orbach M.J."/>
            <person name="Kirkland T.N."/>
            <person name="Cole G.T."/>
            <person name="Henn M.R."/>
            <person name="Birren B.W."/>
            <person name="Taylor J.W."/>
        </authorList>
    </citation>
    <scope>NUCLEOTIDE SEQUENCE [LARGE SCALE GENOMIC DNA]</scope>
    <source>
        <strain evidence="2">RMSCC 3488</strain>
    </source>
</reference>
<proteinExistence type="predicted"/>
<sequence>MMNEHPKKARKFPLFEPIHHQPGLERHLKASAAAHWSLIGPTGSPARKSNYNQLMT</sequence>
<dbReference type="Proteomes" id="UP000054567">
    <property type="component" value="Unassembled WGS sequence"/>
</dbReference>
<accession>A0A0J6F4D7</accession>
<dbReference type="VEuPathDB" id="FungiDB:CPAG_00188"/>
<reference evidence="1 2" key="1">
    <citation type="submission" date="2007-06" db="EMBL/GenBank/DDBJ databases">
        <title>The Genome Sequence of Coccidioides posadasii RMSCC_3488.</title>
        <authorList>
            <consortium name="Coccidioides Genome Resources Consortium"/>
            <consortium name="The Broad Institute Genome Sequencing Platform"/>
            <person name="Henn M.R."/>
            <person name="Sykes S."/>
            <person name="Young S."/>
            <person name="Jaffe D."/>
            <person name="Berlin A."/>
            <person name="Alvarez P."/>
            <person name="Butler J."/>
            <person name="Gnerre S."/>
            <person name="Grabherr M."/>
            <person name="Mauceli E."/>
            <person name="Brockman W."/>
            <person name="Kodira C."/>
            <person name="Alvarado L."/>
            <person name="Zeng Q."/>
            <person name="Crawford M."/>
            <person name="Antoine C."/>
            <person name="Devon K."/>
            <person name="Galgiani J."/>
            <person name="Orsborn K."/>
            <person name="Lewis M.L."/>
            <person name="Nusbaum C."/>
            <person name="Galagan J."/>
            <person name="Birren B."/>
        </authorList>
    </citation>
    <scope>NUCLEOTIDE SEQUENCE [LARGE SCALE GENOMIC DNA]</scope>
    <source>
        <strain evidence="1 2">RMSCC 3488</strain>
    </source>
</reference>
<evidence type="ECO:0000313" key="1">
    <source>
        <dbReference type="EMBL" id="KMM63834.1"/>
    </source>
</evidence>
<gene>
    <name evidence="1" type="ORF">CPAG_00188</name>
</gene>
<organism evidence="1 2">
    <name type="scientific">Coccidioides posadasii RMSCC 3488</name>
    <dbReference type="NCBI Taxonomy" id="454284"/>
    <lineage>
        <taxon>Eukaryota</taxon>
        <taxon>Fungi</taxon>
        <taxon>Dikarya</taxon>
        <taxon>Ascomycota</taxon>
        <taxon>Pezizomycotina</taxon>
        <taxon>Eurotiomycetes</taxon>
        <taxon>Eurotiomycetidae</taxon>
        <taxon>Onygenales</taxon>
        <taxon>Onygenaceae</taxon>
        <taxon>Coccidioides</taxon>
    </lineage>
</organism>
<dbReference type="AlphaFoldDB" id="A0A0J6F4D7"/>